<keyword evidence="3 6" id="KW-0808">Transferase</keyword>
<keyword evidence="4" id="KW-0479">Metal-binding</keyword>
<keyword evidence="8" id="KW-1185">Reference proteome</keyword>
<evidence type="ECO:0000313" key="7">
    <source>
        <dbReference type="EMBL" id="UQZ85740.1"/>
    </source>
</evidence>
<dbReference type="EC" id="2.5.1.30" evidence="7"/>
<dbReference type="InterPro" id="IPR000092">
    <property type="entry name" value="Polyprenyl_synt"/>
</dbReference>
<comment type="similarity">
    <text evidence="2 6">Belongs to the FPP/GGPP synthase family.</text>
</comment>
<organism evidence="7 8">
    <name type="scientific">Paenibacillus konkukensis</name>
    <dbReference type="NCBI Taxonomy" id="2020716"/>
    <lineage>
        <taxon>Bacteria</taxon>
        <taxon>Bacillati</taxon>
        <taxon>Bacillota</taxon>
        <taxon>Bacilli</taxon>
        <taxon>Bacillales</taxon>
        <taxon>Paenibacillaceae</taxon>
        <taxon>Paenibacillus</taxon>
    </lineage>
</organism>
<dbReference type="InterPro" id="IPR033965">
    <property type="entry name" value="ComQ"/>
</dbReference>
<protein>
    <submittedName>
        <fullName evidence="7">Heptaprenyl diphosphate synthase component 2</fullName>
        <ecNumber evidence="7">2.5.1.30</ecNumber>
    </submittedName>
</protein>
<dbReference type="PANTHER" id="PTHR12001">
    <property type="entry name" value="GERANYLGERANYL PYROPHOSPHATE SYNTHASE"/>
    <property type="match status" value="1"/>
</dbReference>
<dbReference type="SFLD" id="SFLDG01211">
    <property type="entry name" value="Competence_Regulatory_Protein"/>
    <property type="match status" value="1"/>
</dbReference>
<dbReference type="CDD" id="cd00385">
    <property type="entry name" value="Isoprenoid_Biosyn_C1"/>
    <property type="match status" value="1"/>
</dbReference>
<dbReference type="Proteomes" id="UP001057134">
    <property type="component" value="Chromosome"/>
</dbReference>
<evidence type="ECO:0000256" key="4">
    <source>
        <dbReference type="ARBA" id="ARBA00022723"/>
    </source>
</evidence>
<dbReference type="SUPFAM" id="SSF48576">
    <property type="entry name" value="Terpenoid synthases"/>
    <property type="match status" value="1"/>
</dbReference>
<reference evidence="7" key="1">
    <citation type="submission" date="2018-02" db="EMBL/GenBank/DDBJ databases">
        <authorList>
            <person name="Kim S.-K."/>
            <person name="Jung H.-I."/>
            <person name="Lee S.-W."/>
        </authorList>
    </citation>
    <scope>NUCLEOTIDE SEQUENCE</scope>
    <source>
        <strain evidence="7">SK3146</strain>
    </source>
</reference>
<keyword evidence="5" id="KW-0460">Magnesium</keyword>
<dbReference type="PANTHER" id="PTHR12001:SF69">
    <property type="entry name" value="ALL TRANS-POLYPRENYL-DIPHOSPHATE SYNTHASE PDSS1"/>
    <property type="match status" value="1"/>
</dbReference>
<dbReference type="EMBL" id="CP027059">
    <property type="protein sequence ID" value="UQZ85740.1"/>
    <property type="molecule type" value="Genomic_DNA"/>
</dbReference>
<dbReference type="Gene3D" id="1.10.600.10">
    <property type="entry name" value="Farnesyl Diphosphate Synthase"/>
    <property type="match status" value="1"/>
</dbReference>
<evidence type="ECO:0000256" key="3">
    <source>
        <dbReference type="ARBA" id="ARBA00022679"/>
    </source>
</evidence>
<dbReference type="SFLD" id="SFLDS00005">
    <property type="entry name" value="Isoprenoid_Synthase_Type_I"/>
    <property type="match status" value="1"/>
</dbReference>
<comment type="cofactor">
    <cofactor evidence="1">
        <name>Mg(2+)</name>
        <dbReference type="ChEBI" id="CHEBI:18420"/>
    </cofactor>
</comment>
<name>A0ABY4RU17_9BACL</name>
<dbReference type="GO" id="GO:0000010">
    <property type="term" value="F:heptaprenyl diphosphate synthase activity"/>
    <property type="evidence" value="ECO:0007669"/>
    <property type="project" value="UniProtKB-EC"/>
</dbReference>
<dbReference type="RefSeq" id="WP_249861341.1">
    <property type="nucleotide sequence ID" value="NZ_CP027059.1"/>
</dbReference>
<accession>A0ABY4RU17</accession>
<evidence type="ECO:0000256" key="1">
    <source>
        <dbReference type="ARBA" id="ARBA00001946"/>
    </source>
</evidence>
<proteinExistence type="inferred from homology"/>
<gene>
    <name evidence="7" type="primary">hepT_2</name>
    <name evidence="7" type="ORF">SK3146_05029</name>
</gene>
<evidence type="ECO:0000256" key="5">
    <source>
        <dbReference type="ARBA" id="ARBA00022842"/>
    </source>
</evidence>
<dbReference type="InterPro" id="IPR008949">
    <property type="entry name" value="Isoprenoid_synthase_dom_sf"/>
</dbReference>
<reference evidence="7" key="2">
    <citation type="journal article" date="2021" name="J Anim Sci Technol">
        <title>Complete genome sequence of Paenibacillus konkukensis sp. nov. SK3146 as a potential probiotic strain.</title>
        <authorList>
            <person name="Jung H.I."/>
            <person name="Park S."/>
            <person name="Niu K.M."/>
            <person name="Lee S.W."/>
            <person name="Kothari D."/>
            <person name="Yi K.J."/>
            <person name="Kim S.K."/>
        </authorList>
    </citation>
    <scope>NUCLEOTIDE SEQUENCE</scope>
    <source>
        <strain evidence="7">SK3146</strain>
    </source>
</reference>
<dbReference type="Pfam" id="PF00348">
    <property type="entry name" value="polyprenyl_synt"/>
    <property type="match status" value="1"/>
</dbReference>
<sequence>MKRDVLEHMLALVDRYVSTDDLNRLLKRFIGARAEGGSRWSELTESAYRMMGGKSAADMTEAAALSELIMLTLDIVDDLQDRDKPHKAWMTCPEPFTLNAVLALLAAFMGEVGRLQRRYASFSPYMATTVSELIAAAVSGQQKDLNPAANIADEADYFAMVQLKSGSLIRLACYMGYALAENVPEAAAKRLDELCYCLGVVAQIENDVKNMLALDVRGDLIQRKRTLPILHLLSNGAEEFPALQELYEGRLEEREFAERHREECMRYIEASGCIEYSRIVQSLYYDKAVELYESIDAAPAEKERFRLAALAPYEAAGLGKNV</sequence>
<evidence type="ECO:0000313" key="8">
    <source>
        <dbReference type="Proteomes" id="UP001057134"/>
    </source>
</evidence>
<evidence type="ECO:0000256" key="2">
    <source>
        <dbReference type="ARBA" id="ARBA00006706"/>
    </source>
</evidence>
<evidence type="ECO:0000256" key="6">
    <source>
        <dbReference type="RuleBase" id="RU004466"/>
    </source>
</evidence>